<evidence type="ECO:0000313" key="4">
    <source>
        <dbReference type="Proteomes" id="UP000231466"/>
    </source>
</evidence>
<evidence type="ECO:0000256" key="1">
    <source>
        <dbReference type="ARBA" id="ARBA00007435"/>
    </source>
</evidence>
<proteinExistence type="inferred from homology"/>
<dbReference type="CDD" id="cd10449">
    <property type="entry name" value="GIY-YIG_SLX1_like"/>
    <property type="match status" value="1"/>
</dbReference>
<protein>
    <recommendedName>
        <fullName evidence="2">GIY-YIG domain-containing protein</fullName>
    </recommendedName>
</protein>
<comment type="similarity">
    <text evidence="1">Belongs to the UPF0213 family.</text>
</comment>
<dbReference type="AlphaFoldDB" id="A0A2H0VFR6"/>
<feature type="domain" description="GIY-YIG" evidence="2">
    <location>
        <begin position="1"/>
        <end position="78"/>
    </location>
</feature>
<comment type="caution">
    <text evidence="3">The sequence shown here is derived from an EMBL/GenBank/DDBJ whole genome shotgun (WGS) entry which is preliminary data.</text>
</comment>
<dbReference type="InterPro" id="IPR000305">
    <property type="entry name" value="GIY-YIG_endonuc"/>
</dbReference>
<dbReference type="PROSITE" id="PS50164">
    <property type="entry name" value="GIY_YIG"/>
    <property type="match status" value="1"/>
</dbReference>
<name>A0A2H0VFR6_9BACT</name>
<dbReference type="InterPro" id="IPR050190">
    <property type="entry name" value="UPF0213_domain"/>
</dbReference>
<gene>
    <name evidence="3" type="ORF">COT89_01595</name>
</gene>
<organism evidence="3 4">
    <name type="scientific">Candidatus Colwellbacteria bacterium CG10_big_fil_rev_8_21_14_0_10_42_22</name>
    <dbReference type="NCBI Taxonomy" id="1974540"/>
    <lineage>
        <taxon>Bacteria</taxon>
        <taxon>Candidatus Colwelliibacteriota</taxon>
    </lineage>
</organism>
<sequence length="86" mass="10451">MFYVYILRSKKSNKLYIGSTNNLKRRIEEHNSGKSSYTKKYMPYELIYFEAYRVEADARHREHNLKLRSNAFNQTKRRLVESLKID</sequence>
<dbReference type="Gene3D" id="3.40.1440.10">
    <property type="entry name" value="GIY-YIG endonuclease"/>
    <property type="match status" value="1"/>
</dbReference>
<dbReference type="SUPFAM" id="SSF82771">
    <property type="entry name" value="GIY-YIG endonuclease"/>
    <property type="match status" value="1"/>
</dbReference>
<dbReference type="Pfam" id="PF01541">
    <property type="entry name" value="GIY-YIG"/>
    <property type="match status" value="1"/>
</dbReference>
<dbReference type="EMBL" id="PFAH01000007">
    <property type="protein sequence ID" value="PIR97928.1"/>
    <property type="molecule type" value="Genomic_DNA"/>
</dbReference>
<reference evidence="4" key="1">
    <citation type="submission" date="2017-09" db="EMBL/GenBank/DDBJ databases">
        <title>Depth-based differentiation of microbial function through sediment-hosted aquifers and enrichment of novel symbionts in the deep terrestrial subsurface.</title>
        <authorList>
            <person name="Probst A.J."/>
            <person name="Ladd B."/>
            <person name="Jarett J.K."/>
            <person name="Geller-Mcgrath D.E."/>
            <person name="Sieber C.M.K."/>
            <person name="Emerson J.B."/>
            <person name="Anantharaman K."/>
            <person name="Thomas B.C."/>
            <person name="Malmstrom R."/>
            <person name="Stieglmeier M."/>
            <person name="Klingl A."/>
            <person name="Woyke T."/>
            <person name="Ryan C.M."/>
            <person name="Banfield J.F."/>
        </authorList>
    </citation>
    <scope>NUCLEOTIDE SEQUENCE [LARGE SCALE GENOMIC DNA]</scope>
</reference>
<dbReference type="PANTHER" id="PTHR34477:SF5">
    <property type="entry name" value="BSL5627 PROTEIN"/>
    <property type="match status" value="1"/>
</dbReference>
<dbReference type="InterPro" id="IPR035901">
    <property type="entry name" value="GIY-YIG_endonuc_sf"/>
</dbReference>
<accession>A0A2H0VFR6</accession>
<dbReference type="PANTHER" id="PTHR34477">
    <property type="entry name" value="UPF0213 PROTEIN YHBQ"/>
    <property type="match status" value="1"/>
</dbReference>
<dbReference type="Proteomes" id="UP000231466">
    <property type="component" value="Unassembled WGS sequence"/>
</dbReference>
<dbReference type="SMART" id="SM00465">
    <property type="entry name" value="GIYc"/>
    <property type="match status" value="1"/>
</dbReference>
<evidence type="ECO:0000313" key="3">
    <source>
        <dbReference type="EMBL" id="PIR97928.1"/>
    </source>
</evidence>
<evidence type="ECO:0000259" key="2">
    <source>
        <dbReference type="PROSITE" id="PS50164"/>
    </source>
</evidence>